<keyword evidence="2" id="KW-1185">Reference proteome</keyword>
<protein>
    <submittedName>
        <fullName evidence="1">Uncharacterized protein</fullName>
    </submittedName>
</protein>
<dbReference type="KEGG" id="aman:B6F84_09780"/>
<dbReference type="STRING" id="282676.B6F84_09780"/>
<dbReference type="AlphaFoldDB" id="A0A1W6K179"/>
<name>A0A1W6K179_9CREN</name>
<reference evidence="1 2" key="1">
    <citation type="submission" date="2017-03" db="EMBL/GenBank/DDBJ databases">
        <title>Sulfur activation and transportation mechanism of thermophilic Archaea Acidianus manzaensis YN-25.</title>
        <authorList>
            <person name="Ma Y."/>
            <person name="Yang Y."/>
            <person name="Xia J."/>
        </authorList>
    </citation>
    <scope>NUCLEOTIDE SEQUENCE [LARGE SCALE GENOMIC DNA]</scope>
    <source>
        <strain evidence="1 2">YN-25</strain>
    </source>
</reference>
<evidence type="ECO:0000313" key="2">
    <source>
        <dbReference type="Proteomes" id="UP000193404"/>
    </source>
</evidence>
<dbReference type="OrthoDB" id="35615at2157"/>
<accession>A0A1W6K179</accession>
<dbReference type="EMBL" id="CP020477">
    <property type="protein sequence ID" value="ARM76288.1"/>
    <property type="molecule type" value="Genomic_DNA"/>
</dbReference>
<dbReference type="Proteomes" id="UP000193404">
    <property type="component" value="Chromosome"/>
</dbReference>
<proteinExistence type="predicted"/>
<gene>
    <name evidence="1" type="ORF">B6F84_09780</name>
</gene>
<organism evidence="1 2">
    <name type="scientific">Acidianus manzaensis</name>
    <dbReference type="NCBI Taxonomy" id="282676"/>
    <lineage>
        <taxon>Archaea</taxon>
        <taxon>Thermoproteota</taxon>
        <taxon>Thermoprotei</taxon>
        <taxon>Sulfolobales</taxon>
        <taxon>Sulfolobaceae</taxon>
        <taxon>Acidianus</taxon>
    </lineage>
</organism>
<dbReference type="GeneID" id="41591214"/>
<evidence type="ECO:0000313" key="1">
    <source>
        <dbReference type="EMBL" id="ARM76288.1"/>
    </source>
</evidence>
<dbReference type="RefSeq" id="WP_148692072.1">
    <property type="nucleotide sequence ID" value="NZ_CP020477.1"/>
</dbReference>
<sequence length="78" mass="9275">MKISETTNKYILDLEKKQILIEELKNEKGEKIYSISEIKTYPINDKEWSPKTDDAKTIDKNNIPDDLKKILRKARFYV</sequence>